<comment type="similarity">
    <text evidence="2 5">Belongs to the UDP-N-acetylglucosamine 2-epimerase family.</text>
</comment>
<dbReference type="NCBIfam" id="TIGR00236">
    <property type="entry name" value="wecB"/>
    <property type="match status" value="1"/>
</dbReference>
<dbReference type="EC" id="5.1.3.14" evidence="3"/>
<dbReference type="CDD" id="cd03786">
    <property type="entry name" value="GTB_UDP-GlcNAc_2-Epimerase"/>
    <property type="match status" value="1"/>
</dbReference>
<accession>A0AAW8SSI3</accession>
<dbReference type="PANTHER" id="PTHR43174:SF2">
    <property type="entry name" value="UDP-N-ACETYLGLUCOSAMINE 2-EPIMERASE"/>
    <property type="match status" value="1"/>
</dbReference>
<dbReference type="InterPro" id="IPR029767">
    <property type="entry name" value="WecB-like"/>
</dbReference>
<evidence type="ECO:0000256" key="3">
    <source>
        <dbReference type="ARBA" id="ARBA00038858"/>
    </source>
</evidence>
<organism evidence="7 8">
    <name type="scientific">Enterococcus raffinosus</name>
    <dbReference type="NCBI Taxonomy" id="71452"/>
    <lineage>
        <taxon>Bacteria</taxon>
        <taxon>Bacillati</taxon>
        <taxon>Bacillota</taxon>
        <taxon>Bacilli</taxon>
        <taxon>Lactobacillales</taxon>
        <taxon>Enterococcaceae</taxon>
        <taxon>Enterococcus</taxon>
    </lineage>
</organism>
<evidence type="ECO:0000313" key="8">
    <source>
        <dbReference type="Proteomes" id="UP001249240"/>
    </source>
</evidence>
<proteinExistence type="inferred from homology"/>
<dbReference type="Gene3D" id="3.40.50.2000">
    <property type="entry name" value="Glycogen Phosphorylase B"/>
    <property type="match status" value="2"/>
</dbReference>
<reference evidence="7" key="1">
    <citation type="submission" date="2023-03" db="EMBL/GenBank/DDBJ databases">
        <authorList>
            <person name="Shen W."/>
            <person name="Cai J."/>
        </authorList>
    </citation>
    <scope>NUCLEOTIDE SEQUENCE</scope>
    <source>
        <strain evidence="7">B646-2</strain>
    </source>
</reference>
<dbReference type="Proteomes" id="UP001249240">
    <property type="component" value="Unassembled WGS sequence"/>
</dbReference>
<dbReference type="SUPFAM" id="SSF53756">
    <property type="entry name" value="UDP-Glycosyltransferase/glycogen phosphorylase"/>
    <property type="match status" value="1"/>
</dbReference>
<evidence type="ECO:0000259" key="6">
    <source>
        <dbReference type="Pfam" id="PF02350"/>
    </source>
</evidence>
<dbReference type="GeneID" id="67042004"/>
<evidence type="ECO:0000256" key="2">
    <source>
        <dbReference type="ARBA" id="ARBA00038209"/>
    </source>
</evidence>
<dbReference type="EMBL" id="JARPXM010000001">
    <property type="protein sequence ID" value="MDT2536724.1"/>
    <property type="molecule type" value="Genomic_DNA"/>
</dbReference>
<keyword evidence="1 5" id="KW-0413">Isomerase</keyword>
<dbReference type="FunFam" id="3.40.50.2000:FF:000043">
    <property type="entry name" value="UDP-N-acetylglucosamine 2-epimerase"/>
    <property type="match status" value="1"/>
</dbReference>
<dbReference type="PANTHER" id="PTHR43174">
    <property type="entry name" value="UDP-N-ACETYLGLUCOSAMINE 2-EPIMERASE"/>
    <property type="match status" value="1"/>
</dbReference>
<evidence type="ECO:0000256" key="5">
    <source>
        <dbReference type="RuleBase" id="RU003513"/>
    </source>
</evidence>
<evidence type="ECO:0000256" key="4">
    <source>
        <dbReference type="ARBA" id="ARBA00079400"/>
    </source>
</evidence>
<gene>
    <name evidence="7" type="primary">wecB</name>
    <name evidence="7" type="ORF">P7D78_01185</name>
</gene>
<sequence>MPMKVLSIFGTRPEAIKMAPVVKTLEKDPRFQSKVVVTGQHRDMLDQVLDFFQITPDADLNIMKEKQSLSEITTQIIEQLSPILTAEAPDIVLVHGDTTTTFAAALSAYYQQIPIGHVEAGLRTWDKYSPFPEEMNRQLVDTLSDLCFAPTKESSENLQKENHPQEQIFVTGNTAIDAMKYTLKEDYSHPALTAPDKTRLLVTMHRRENIGAPMTSVFQALAQLAKEKEELEIIFPMHKNPVVRQLAEKELGTLTNIQLIEPLNLFDFHNFAQRCDLILTDSGGVQEEAPSLGIPVLVLRETTERPEGIKAGTLKLVGTDRETVYQETLKLLEDKQAYQKMAQAVNPYGDGQASERIADILAQNL</sequence>
<dbReference type="AlphaFoldDB" id="A0AAW8SSI3"/>
<feature type="domain" description="UDP-N-acetylglucosamine 2-epimerase" evidence="6">
    <location>
        <begin position="23"/>
        <end position="361"/>
    </location>
</feature>
<dbReference type="InterPro" id="IPR003331">
    <property type="entry name" value="UDP_GlcNAc_Epimerase_2_dom"/>
</dbReference>
<dbReference type="Pfam" id="PF02350">
    <property type="entry name" value="Epimerase_2"/>
    <property type="match status" value="1"/>
</dbReference>
<evidence type="ECO:0000256" key="1">
    <source>
        <dbReference type="ARBA" id="ARBA00023235"/>
    </source>
</evidence>
<evidence type="ECO:0000313" key="7">
    <source>
        <dbReference type="EMBL" id="MDT2536724.1"/>
    </source>
</evidence>
<comment type="caution">
    <text evidence="7">The sequence shown here is derived from an EMBL/GenBank/DDBJ whole genome shotgun (WGS) entry which is preliminary data.</text>
</comment>
<name>A0AAW8SSI3_9ENTE</name>
<dbReference type="RefSeq" id="WP_028020246.1">
    <property type="nucleotide sequence ID" value="NZ_BAAAXM010000051.1"/>
</dbReference>
<protein>
    <recommendedName>
        <fullName evidence="3">UDP-N-acetylglucosamine 2-epimerase (non-hydrolyzing)</fullName>
        <ecNumber evidence="3">5.1.3.14</ecNumber>
    </recommendedName>
    <alternativeName>
        <fullName evidence="4">UDP-GlcNAc-2-epimerase</fullName>
    </alternativeName>
</protein>
<dbReference type="GO" id="GO:0008761">
    <property type="term" value="F:UDP-N-acetylglucosamine 2-epimerase activity"/>
    <property type="evidence" value="ECO:0007669"/>
    <property type="project" value="UniProtKB-EC"/>
</dbReference>